<name>A0ABW3Y8U0_9ACTN</name>
<dbReference type="Proteomes" id="UP001597260">
    <property type="component" value="Unassembled WGS sequence"/>
</dbReference>
<gene>
    <name evidence="2" type="ORF">ACFQ4H_06080</name>
</gene>
<accession>A0ABW3Y8U0</accession>
<sequence length="290" mass="32260">MSWLAVTDGYEVTLDSGKVLCRNASGKVLRSLPPRIRDHSVTLGLRQLAEWLGRHETQCRIEVERWMVRSLPVPATLLAELWPDEAWRTTLADLVVAPLDDAGHWDPDEVGLLRDAGPDGIGVVNLDGESVRLTADRVLIPHPVLLADLDDLREFAADLDVRQSVGQLFRETWVRPADLPPERTNISEYSDGKFEQLRHLLGRATSLGYPVRGGYAVCRIFEAGQQIEARYWVGADDPSYETETGDLVFTNPEGRTLPLAQVGPVAWSEGMRMAAVLYAGRVVPTNEEEK</sequence>
<evidence type="ECO:0000313" key="2">
    <source>
        <dbReference type="EMBL" id="MFD1320659.1"/>
    </source>
</evidence>
<keyword evidence="3" id="KW-1185">Reference proteome</keyword>
<organism evidence="2 3">
    <name type="scientific">Micromonospora sonneratiae</name>
    <dbReference type="NCBI Taxonomy" id="1184706"/>
    <lineage>
        <taxon>Bacteria</taxon>
        <taxon>Bacillati</taxon>
        <taxon>Actinomycetota</taxon>
        <taxon>Actinomycetes</taxon>
        <taxon>Micromonosporales</taxon>
        <taxon>Micromonosporaceae</taxon>
        <taxon>Micromonospora</taxon>
    </lineage>
</organism>
<proteinExistence type="predicted"/>
<dbReference type="Pfam" id="PF13569">
    <property type="entry name" value="DUF4132"/>
    <property type="match status" value="1"/>
</dbReference>
<feature type="domain" description="DUF4132" evidence="1">
    <location>
        <begin position="26"/>
        <end position="209"/>
    </location>
</feature>
<dbReference type="RefSeq" id="WP_377567869.1">
    <property type="nucleotide sequence ID" value="NZ_JBHTMP010000006.1"/>
</dbReference>
<protein>
    <submittedName>
        <fullName evidence="2">DUF4132 domain-containing protein</fullName>
    </submittedName>
</protein>
<reference evidence="3" key="1">
    <citation type="journal article" date="2019" name="Int. J. Syst. Evol. Microbiol.">
        <title>The Global Catalogue of Microorganisms (GCM) 10K type strain sequencing project: providing services to taxonomists for standard genome sequencing and annotation.</title>
        <authorList>
            <consortium name="The Broad Institute Genomics Platform"/>
            <consortium name="The Broad Institute Genome Sequencing Center for Infectious Disease"/>
            <person name="Wu L."/>
            <person name="Ma J."/>
        </authorList>
    </citation>
    <scope>NUCLEOTIDE SEQUENCE [LARGE SCALE GENOMIC DNA]</scope>
    <source>
        <strain evidence="3">JCM 31037</strain>
    </source>
</reference>
<dbReference type="InterPro" id="IPR025406">
    <property type="entry name" value="DUF4132"/>
</dbReference>
<comment type="caution">
    <text evidence="2">The sequence shown here is derived from an EMBL/GenBank/DDBJ whole genome shotgun (WGS) entry which is preliminary data.</text>
</comment>
<evidence type="ECO:0000313" key="3">
    <source>
        <dbReference type="Proteomes" id="UP001597260"/>
    </source>
</evidence>
<evidence type="ECO:0000259" key="1">
    <source>
        <dbReference type="Pfam" id="PF13569"/>
    </source>
</evidence>
<dbReference type="EMBL" id="JBHTMP010000006">
    <property type="protein sequence ID" value="MFD1320659.1"/>
    <property type="molecule type" value="Genomic_DNA"/>
</dbReference>